<accession>A0A2M6X0C7</accession>
<name>A0A2M6X0C7_9BACT</name>
<gene>
    <name evidence="2" type="ORF">COT71_00410</name>
</gene>
<keyword evidence="1" id="KW-0472">Membrane</keyword>
<feature type="transmembrane region" description="Helical" evidence="1">
    <location>
        <begin position="6"/>
        <end position="31"/>
    </location>
</feature>
<dbReference type="Proteomes" id="UP000230731">
    <property type="component" value="Unassembled WGS sequence"/>
</dbReference>
<proteinExistence type="predicted"/>
<evidence type="ECO:0000313" key="3">
    <source>
        <dbReference type="Proteomes" id="UP000230731"/>
    </source>
</evidence>
<keyword evidence="1" id="KW-1133">Transmembrane helix</keyword>
<organism evidence="2 3">
    <name type="scientific">Candidatus Andersenbacteria bacterium CG10_big_fil_rev_8_21_14_0_10_54_11</name>
    <dbReference type="NCBI Taxonomy" id="1974485"/>
    <lineage>
        <taxon>Bacteria</taxon>
        <taxon>Candidatus Anderseniibacteriota</taxon>
    </lineage>
</organism>
<comment type="caution">
    <text evidence="2">The sequence shown here is derived from an EMBL/GenBank/DDBJ whole genome shotgun (WGS) entry which is preliminary data.</text>
</comment>
<dbReference type="EMBL" id="PEZP01000004">
    <property type="protein sequence ID" value="PIT98496.1"/>
    <property type="molecule type" value="Genomic_DNA"/>
</dbReference>
<reference evidence="3" key="1">
    <citation type="submission" date="2017-09" db="EMBL/GenBank/DDBJ databases">
        <title>Depth-based differentiation of microbial function through sediment-hosted aquifers and enrichment of novel symbionts in the deep terrestrial subsurface.</title>
        <authorList>
            <person name="Probst A.J."/>
            <person name="Ladd B."/>
            <person name="Jarett J.K."/>
            <person name="Geller-Mcgrath D.E."/>
            <person name="Sieber C.M.K."/>
            <person name="Emerson J.B."/>
            <person name="Anantharaman K."/>
            <person name="Thomas B.C."/>
            <person name="Malmstrom R."/>
            <person name="Stieglmeier M."/>
            <person name="Klingl A."/>
            <person name="Woyke T."/>
            <person name="Ryan C.M."/>
            <person name="Banfield J.F."/>
        </authorList>
    </citation>
    <scope>NUCLEOTIDE SEQUENCE [LARGE SCALE GENOMIC DNA]</scope>
</reference>
<dbReference type="AlphaFoldDB" id="A0A2M6X0C7"/>
<evidence type="ECO:0000313" key="2">
    <source>
        <dbReference type="EMBL" id="PIT98496.1"/>
    </source>
</evidence>
<sequence length="92" mass="9698">MISNDGVIGVIFVILAVIILIVISAVVIFSFDLTALLPVEFRISEQAANRSFSSGMFVAVPGSPNGDQIPYPMVNIGKAQTVFPQPPLLPAG</sequence>
<evidence type="ECO:0000256" key="1">
    <source>
        <dbReference type="SAM" id="Phobius"/>
    </source>
</evidence>
<protein>
    <submittedName>
        <fullName evidence="2">Uncharacterized protein</fullName>
    </submittedName>
</protein>
<keyword evidence="1" id="KW-0812">Transmembrane</keyword>